<evidence type="ECO:0000259" key="2">
    <source>
        <dbReference type="Pfam" id="PF07887"/>
    </source>
</evidence>
<evidence type="ECO:0000256" key="1">
    <source>
        <dbReference type="SAM" id="MobiDB-lite"/>
    </source>
</evidence>
<reference evidence="4" key="1">
    <citation type="journal article" date="2019" name="Toxins">
        <title>Detection of Abrin-Like and Prepropulchellin-Like Toxin Genes and Transcripts Using Whole Genome Sequencing and Full-Length Transcript Sequencing of Abrus precatorius.</title>
        <authorList>
            <person name="Hovde B.T."/>
            <person name="Daligault H.E."/>
            <person name="Hanschen E.R."/>
            <person name="Kunde Y.A."/>
            <person name="Johnson M.B."/>
            <person name="Starkenburg S.R."/>
            <person name="Johnson S.L."/>
        </authorList>
    </citation>
    <scope>NUCLEOTIDE SEQUENCE [LARGE SCALE GENOMIC DNA]</scope>
</reference>
<feature type="region of interest" description="Disordered" evidence="1">
    <location>
        <begin position="356"/>
        <end position="380"/>
    </location>
</feature>
<dbReference type="GO" id="GO:0080142">
    <property type="term" value="P:regulation of salicylic acid biosynthetic process"/>
    <property type="evidence" value="ECO:0007669"/>
    <property type="project" value="TreeGrafter"/>
</dbReference>
<evidence type="ECO:0000313" key="5">
    <source>
        <dbReference type="RefSeq" id="XP_027349513.1"/>
    </source>
</evidence>
<dbReference type="GO" id="GO:0003700">
    <property type="term" value="F:DNA-binding transcription factor activity"/>
    <property type="evidence" value="ECO:0007669"/>
    <property type="project" value="TreeGrafter"/>
</dbReference>
<evidence type="ECO:0000259" key="3">
    <source>
        <dbReference type="Pfam" id="PF20451"/>
    </source>
</evidence>
<sequence>MESKRQHQQEEEGDERGVQIQHSKRRREDSQQSETSRTITNFGSLFHLTNDDMMPCLSELVKKVVSDVLKTRLFPSPTSNRNGISGAKPFRLVFKNKLPATIFTFTKIKAEDNTLVEVALYDIKSQSIVAEGPLASTKIEICVLNGEFGSDGNEDWTADEFEDKILPPRDNKGKLLKGDTVITLKNGVGWLTNNMITDNSSRTRSRHFRLGAKVVLSNLNEANIREGRSEPFIVKDARGEVNQKHYPPSLKDNIWHLKYISKYGKTHERLAEYGIKTVEDLLLRNETNPSSLPEIFGNVSKKRREAIIEHAKTSVAETTFDGPNYPSQNTVDSNEEQLVDALQNVQDLFPVDQTSVHSLPSAGQSPDLQSLYLPTAQQGL</sequence>
<protein>
    <submittedName>
        <fullName evidence="5">Calmodulin-binding protein 60 B-like</fullName>
    </submittedName>
</protein>
<name>A0A8B8L1U6_ABRPR</name>
<feature type="domain" description="Calmodulin binding protein central" evidence="3">
    <location>
        <begin position="250"/>
        <end position="314"/>
    </location>
</feature>
<dbReference type="Proteomes" id="UP000694853">
    <property type="component" value="Unplaced"/>
</dbReference>
<feature type="region of interest" description="Disordered" evidence="1">
    <location>
        <begin position="1"/>
        <end position="37"/>
    </location>
</feature>
<evidence type="ECO:0000313" key="4">
    <source>
        <dbReference type="Proteomes" id="UP000694853"/>
    </source>
</evidence>
<dbReference type="InterPro" id="IPR012416">
    <property type="entry name" value="CBP60"/>
</dbReference>
<reference evidence="5" key="2">
    <citation type="submission" date="2025-08" db="UniProtKB">
        <authorList>
            <consortium name="RefSeq"/>
        </authorList>
    </citation>
    <scope>IDENTIFICATION</scope>
    <source>
        <tissue evidence="5">Young leaves</tissue>
    </source>
</reference>
<dbReference type="GO" id="GO:0043565">
    <property type="term" value="F:sequence-specific DNA binding"/>
    <property type="evidence" value="ECO:0007669"/>
    <property type="project" value="TreeGrafter"/>
</dbReference>
<dbReference type="InterPro" id="IPR046830">
    <property type="entry name" value="Calmod_bind_M"/>
</dbReference>
<gene>
    <name evidence="5" type="primary">LOC113861098</name>
</gene>
<dbReference type="RefSeq" id="XP_027349513.1">
    <property type="nucleotide sequence ID" value="XM_027493712.1"/>
</dbReference>
<dbReference type="Pfam" id="PF07887">
    <property type="entry name" value="Calmodulin_bind"/>
    <property type="match status" value="1"/>
</dbReference>
<dbReference type="OrthoDB" id="1604062at2759"/>
<proteinExistence type="predicted"/>
<dbReference type="KEGG" id="aprc:113861098"/>
<feature type="domain" description="Calmodulin binding protein-like N-terminal" evidence="2">
    <location>
        <begin position="90"/>
        <end position="236"/>
    </location>
</feature>
<dbReference type="InterPro" id="IPR046831">
    <property type="entry name" value="Calmodulin_bind_N"/>
</dbReference>
<dbReference type="GO" id="GO:0005634">
    <property type="term" value="C:nucleus"/>
    <property type="evidence" value="ECO:0007669"/>
    <property type="project" value="TreeGrafter"/>
</dbReference>
<dbReference type="Pfam" id="PF20451">
    <property type="entry name" value="Calmod_bind_M"/>
    <property type="match status" value="1"/>
</dbReference>
<feature type="compositionally biased region" description="Basic and acidic residues" evidence="1">
    <location>
        <begin position="1"/>
        <end position="10"/>
    </location>
</feature>
<dbReference type="AlphaFoldDB" id="A0A8B8L1U6"/>
<accession>A0A8B8L1U6</accession>
<dbReference type="GeneID" id="113861098"/>
<dbReference type="GO" id="GO:0005516">
    <property type="term" value="F:calmodulin binding"/>
    <property type="evidence" value="ECO:0007669"/>
    <property type="project" value="InterPro"/>
</dbReference>
<keyword evidence="4" id="KW-1185">Reference proteome</keyword>
<organism evidence="4 5">
    <name type="scientific">Abrus precatorius</name>
    <name type="common">Indian licorice</name>
    <name type="synonym">Glycine abrus</name>
    <dbReference type="NCBI Taxonomy" id="3816"/>
    <lineage>
        <taxon>Eukaryota</taxon>
        <taxon>Viridiplantae</taxon>
        <taxon>Streptophyta</taxon>
        <taxon>Embryophyta</taxon>
        <taxon>Tracheophyta</taxon>
        <taxon>Spermatophyta</taxon>
        <taxon>Magnoliopsida</taxon>
        <taxon>eudicotyledons</taxon>
        <taxon>Gunneridae</taxon>
        <taxon>Pentapetalae</taxon>
        <taxon>rosids</taxon>
        <taxon>fabids</taxon>
        <taxon>Fabales</taxon>
        <taxon>Fabaceae</taxon>
        <taxon>Papilionoideae</taxon>
        <taxon>50 kb inversion clade</taxon>
        <taxon>NPAAA clade</taxon>
        <taxon>indigoferoid/millettioid clade</taxon>
        <taxon>Abreae</taxon>
        <taxon>Abrus</taxon>
    </lineage>
</organism>
<dbReference type="PANTHER" id="PTHR31713:SF92">
    <property type="entry name" value="CALMODULIN-BINDING PROTEIN"/>
    <property type="match status" value="1"/>
</dbReference>
<dbReference type="PANTHER" id="PTHR31713">
    <property type="entry name" value="OS02G0177800 PROTEIN"/>
    <property type="match status" value="1"/>
</dbReference>
<feature type="compositionally biased region" description="Polar residues" evidence="1">
    <location>
        <begin position="356"/>
        <end position="368"/>
    </location>
</feature>